<dbReference type="SUPFAM" id="SSF56112">
    <property type="entry name" value="Protein kinase-like (PK-like)"/>
    <property type="match status" value="1"/>
</dbReference>
<organism evidence="5 6">
    <name type="scientific">Coralloluteibacterium thermophilum</name>
    <dbReference type="NCBI Taxonomy" id="2707049"/>
    <lineage>
        <taxon>Bacteria</taxon>
        <taxon>Pseudomonadati</taxon>
        <taxon>Pseudomonadota</taxon>
        <taxon>Gammaproteobacteria</taxon>
        <taxon>Lysobacterales</taxon>
        <taxon>Lysobacteraceae</taxon>
        <taxon>Coralloluteibacterium</taxon>
    </lineage>
</organism>
<evidence type="ECO:0000256" key="1">
    <source>
        <dbReference type="ARBA" id="ARBA00009670"/>
    </source>
</evidence>
<keyword evidence="3" id="KW-1133">Transmembrane helix</keyword>
<dbReference type="PANTHER" id="PTHR10566">
    <property type="entry name" value="CHAPERONE-ACTIVITY OF BC1 COMPLEX CABC1 -RELATED"/>
    <property type="match status" value="1"/>
</dbReference>
<evidence type="ECO:0000256" key="3">
    <source>
        <dbReference type="SAM" id="Phobius"/>
    </source>
</evidence>
<dbReference type="CDD" id="cd05121">
    <property type="entry name" value="ABC1_ADCK3-like"/>
    <property type="match status" value="1"/>
</dbReference>
<sequence>MVAAIRPPSCARKRGRHREPAGQDLALMAGTVRRGGQIAWAGLTLGVAVLRLRRRRPERLPAYVSATLVGLGTTFVKLGQGLSLRWDLLPAPYREALSRLHSDVPAFPADQARHMVEQAFGASVEELFASFDDHPLAAASVAQIHPARMHDGRDVVVKVTRPGIHAQVQADLRLLRRTLRVAQWIWPPLKRHRPLELVDELGAFLRDEIDMRHEAQNMRRMAKVLDALPGITQPHVVEPYATRDVLVQDRSHGTRLEAAYGTAAAPALARALLGAYVHQLFGAGVFHADPHPGNLFFFDDGRLCLHDFGSIGVLDPASRLALGGMVEAIAADDAEGVLDAAIAMGFFPPQVDRRSHVREIHLILAEMASRPLAQWSIAEAIWRVARIGQGAGFRLPAHLLSLIRTLFLVENTLRALDPDLDLLGTLSAQAAAIADIAEASRPSGNRPLAMRLARTARQLPQIATDLLRQAQLSDGRPAFSVHHHGLSSTQEAIARTGNRLALALVTLGLYVSGALLSLHSDGPQVFGHMPFLAMVAFAAAGLLSLRLVMAIARSGHL</sequence>
<keyword evidence="3" id="KW-0472">Membrane</keyword>
<dbReference type="InterPro" id="IPR004147">
    <property type="entry name" value="ABC1_dom"/>
</dbReference>
<keyword evidence="5" id="KW-0808">Transferase</keyword>
<dbReference type="InterPro" id="IPR050154">
    <property type="entry name" value="UbiB_kinase"/>
</dbReference>
<keyword evidence="5" id="KW-0418">Kinase</keyword>
<evidence type="ECO:0000313" key="5">
    <source>
        <dbReference type="EMBL" id="MFC4729542.1"/>
    </source>
</evidence>
<comment type="caution">
    <text evidence="5">The sequence shown here is derived from an EMBL/GenBank/DDBJ whole genome shotgun (WGS) entry which is preliminary data.</text>
</comment>
<name>A0ABV9NMG0_9GAMM</name>
<keyword evidence="6" id="KW-1185">Reference proteome</keyword>
<dbReference type="EMBL" id="JBHSGG010000045">
    <property type="protein sequence ID" value="MFC4729542.1"/>
    <property type="molecule type" value="Genomic_DNA"/>
</dbReference>
<dbReference type="Pfam" id="PF03109">
    <property type="entry name" value="ABC1"/>
    <property type="match status" value="1"/>
</dbReference>
<dbReference type="RefSeq" id="WP_339399332.1">
    <property type="nucleotide sequence ID" value="NZ_JBHSGG010000045.1"/>
</dbReference>
<evidence type="ECO:0000313" key="6">
    <source>
        <dbReference type="Proteomes" id="UP001595892"/>
    </source>
</evidence>
<dbReference type="GO" id="GO:0016301">
    <property type="term" value="F:kinase activity"/>
    <property type="evidence" value="ECO:0007669"/>
    <property type="project" value="UniProtKB-KW"/>
</dbReference>
<reference evidence="6" key="1">
    <citation type="journal article" date="2019" name="Int. J. Syst. Evol. Microbiol.">
        <title>The Global Catalogue of Microorganisms (GCM) 10K type strain sequencing project: providing services to taxonomists for standard genome sequencing and annotation.</title>
        <authorList>
            <consortium name="The Broad Institute Genomics Platform"/>
            <consortium name="The Broad Institute Genome Sequencing Center for Infectious Disease"/>
            <person name="Wu L."/>
            <person name="Ma J."/>
        </authorList>
    </citation>
    <scope>NUCLEOTIDE SEQUENCE [LARGE SCALE GENOMIC DNA]</scope>
    <source>
        <strain evidence="6">CGMCC 1.13574</strain>
    </source>
</reference>
<protein>
    <submittedName>
        <fullName evidence="5">ABC1 kinase family protein</fullName>
    </submittedName>
</protein>
<gene>
    <name evidence="5" type="ORF">ACFO3Q_15335</name>
</gene>
<accession>A0ABV9NMG0</accession>
<feature type="transmembrane region" description="Helical" evidence="3">
    <location>
        <begin position="531"/>
        <end position="552"/>
    </location>
</feature>
<dbReference type="InterPro" id="IPR011009">
    <property type="entry name" value="Kinase-like_dom_sf"/>
</dbReference>
<keyword evidence="3" id="KW-0812">Transmembrane</keyword>
<evidence type="ECO:0000259" key="4">
    <source>
        <dbReference type="Pfam" id="PF03109"/>
    </source>
</evidence>
<comment type="similarity">
    <text evidence="1">Belongs to the protein kinase superfamily. ADCK protein kinase family.</text>
</comment>
<evidence type="ECO:0000256" key="2">
    <source>
        <dbReference type="SAM" id="MobiDB-lite"/>
    </source>
</evidence>
<dbReference type="Proteomes" id="UP001595892">
    <property type="component" value="Unassembled WGS sequence"/>
</dbReference>
<dbReference type="PANTHER" id="PTHR10566:SF113">
    <property type="entry name" value="PROTEIN ACTIVITY OF BC1 COMPLEX KINASE 7, CHLOROPLASTIC"/>
    <property type="match status" value="1"/>
</dbReference>
<feature type="region of interest" description="Disordered" evidence="2">
    <location>
        <begin position="1"/>
        <end position="21"/>
    </location>
</feature>
<feature type="domain" description="ABC1 atypical kinase-like" evidence="4">
    <location>
        <begin position="99"/>
        <end position="338"/>
    </location>
</feature>
<proteinExistence type="inferred from homology"/>